<protein>
    <submittedName>
        <fullName evidence="1">Uncharacterized protein</fullName>
    </submittedName>
</protein>
<sequence>MVRQMADEGVPIKWIVRATGLSCGLVRRIVRGEREDVFRLRQSSLTPCLSRLEREWAGGCRSGAEL</sequence>
<reference evidence="1 2" key="1">
    <citation type="submission" date="2018-03" db="EMBL/GenBank/DDBJ databases">
        <title>Genomic Encyclopedia of Archaeal and Bacterial Type Strains, Phase II (KMG-II): from individual species to whole genera.</title>
        <authorList>
            <person name="Goeker M."/>
        </authorList>
    </citation>
    <scope>NUCLEOTIDE SEQUENCE [LARGE SCALE GENOMIC DNA]</scope>
    <source>
        <strain evidence="1 2">DSM 29328</strain>
    </source>
</reference>
<proteinExistence type="predicted"/>
<evidence type="ECO:0000313" key="2">
    <source>
        <dbReference type="Proteomes" id="UP000239480"/>
    </source>
</evidence>
<keyword evidence="2" id="KW-1185">Reference proteome</keyword>
<comment type="caution">
    <text evidence="1">The sequence shown here is derived from an EMBL/GenBank/DDBJ whole genome shotgun (WGS) entry which is preliminary data.</text>
</comment>
<organism evidence="1 2">
    <name type="scientific">Aliiruegeria haliotis</name>
    <dbReference type="NCBI Taxonomy" id="1280846"/>
    <lineage>
        <taxon>Bacteria</taxon>
        <taxon>Pseudomonadati</taxon>
        <taxon>Pseudomonadota</taxon>
        <taxon>Alphaproteobacteria</taxon>
        <taxon>Rhodobacterales</taxon>
        <taxon>Roseobacteraceae</taxon>
        <taxon>Aliiruegeria</taxon>
    </lineage>
</organism>
<dbReference type="EMBL" id="PVTD01000014">
    <property type="protein sequence ID" value="PRY20228.1"/>
    <property type="molecule type" value="Genomic_DNA"/>
</dbReference>
<name>A0A2T0RGD4_9RHOB</name>
<gene>
    <name evidence="1" type="ORF">CLV78_11413</name>
</gene>
<evidence type="ECO:0000313" key="1">
    <source>
        <dbReference type="EMBL" id="PRY20228.1"/>
    </source>
</evidence>
<dbReference type="AlphaFoldDB" id="A0A2T0RGD4"/>
<accession>A0A2T0RGD4</accession>
<dbReference type="Proteomes" id="UP000239480">
    <property type="component" value="Unassembled WGS sequence"/>
</dbReference>